<evidence type="ECO:0000256" key="2">
    <source>
        <dbReference type="ARBA" id="ARBA00022741"/>
    </source>
</evidence>
<evidence type="ECO:0000256" key="3">
    <source>
        <dbReference type="ARBA" id="ARBA00022840"/>
    </source>
</evidence>
<dbReference type="PANTHER" id="PTHR42788:SF19">
    <property type="entry name" value="ALIPHATIC SULFONATES IMPORT ATP-BINDING PROTEIN SSUB 2"/>
    <property type="match status" value="1"/>
</dbReference>
<sequence>MAGIRCLGLRKVFSSSRGPKAVLEGVNLEVKSGEFVAILGPSGCGKTTLLNILSGLDPDYSGQVSFTDSRSPTRPTIGYVFQEPRLLPWMTVRQNIHFALEATPSPKVGARVQSWLRRVGLADYYDYYPNQLSTGMQHRVALARALILDPEVMLLDEPFSSLDEITAMSMREEVLELWKEQQGTVLLVTHNPLEAVYLADRVLVMAANPGRIIAELELTGRLPRPRDPEDRRLWELSREAVRLLSPHLRLGSAVSD</sequence>
<evidence type="ECO:0000256" key="1">
    <source>
        <dbReference type="ARBA" id="ARBA00022448"/>
    </source>
</evidence>
<dbReference type="AlphaFoldDB" id="A0A399EV74"/>
<dbReference type="InterPro" id="IPR027417">
    <property type="entry name" value="P-loop_NTPase"/>
</dbReference>
<keyword evidence="1" id="KW-0813">Transport</keyword>
<dbReference type="Pfam" id="PF00005">
    <property type="entry name" value="ABC_tran"/>
    <property type="match status" value="1"/>
</dbReference>
<dbReference type="Proteomes" id="UP000265341">
    <property type="component" value="Unassembled WGS sequence"/>
</dbReference>
<keyword evidence="3 5" id="KW-0067">ATP-binding</keyword>
<organism evidence="5 6">
    <name type="scientific">Calidithermus roseus</name>
    <dbReference type="NCBI Taxonomy" id="1644118"/>
    <lineage>
        <taxon>Bacteria</taxon>
        <taxon>Thermotogati</taxon>
        <taxon>Deinococcota</taxon>
        <taxon>Deinococci</taxon>
        <taxon>Thermales</taxon>
        <taxon>Thermaceae</taxon>
        <taxon>Calidithermus</taxon>
    </lineage>
</organism>
<dbReference type="OrthoDB" id="9802264at2"/>
<dbReference type="InterPro" id="IPR003439">
    <property type="entry name" value="ABC_transporter-like_ATP-bd"/>
</dbReference>
<dbReference type="InterPro" id="IPR003593">
    <property type="entry name" value="AAA+_ATPase"/>
</dbReference>
<proteinExistence type="predicted"/>
<comment type="caution">
    <text evidence="5">The sequence shown here is derived from an EMBL/GenBank/DDBJ whole genome shotgun (WGS) entry which is preliminary data.</text>
</comment>
<keyword evidence="5" id="KW-0378">Hydrolase</keyword>
<dbReference type="SUPFAM" id="SSF52540">
    <property type="entry name" value="P-loop containing nucleoside triphosphate hydrolases"/>
    <property type="match status" value="1"/>
</dbReference>
<feature type="domain" description="ABC transporter" evidence="4">
    <location>
        <begin position="4"/>
        <end position="232"/>
    </location>
</feature>
<dbReference type="InterPro" id="IPR050166">
    <property type="entry name" value="ABC_transporter_ATP-bind"/>
</dbReference>
<evidence type="ECO:0000313" key="6">
    <source>
        <dbReference type="Proteomes" id="UP000265341"/>
    </source>
</evidence>
<accession>A0A399EV74</accession>
<reference evidence="5 6" key="1">
    <citation type="submission" date="2018-08" db="EMBL/GenBank/DDBJ databases">
        <title>Meiothermus roseus NBRC 110900 genome sequencing project.</title>
        <authorList>
            <person name="Da Costa M.S."/>
            <person name="Albuquerque L."/>
            <person name="Raposo P."/>
            <person name="Froufe H.J.C."/>
            <person name="Barroso C.S."/>
            <person name="Egas C."/>
        </authorList>
    </citation>
    <scope>NUCLEOTIDE SEQUENCE [LARGE SCALE GENOMIC DNA]</scope>
    <source>
        <strain evidence="5 6">NBRC 110900</strain>
    </source>
</reference>
<gene>
    <name evidence="5" type="primary">cmpD_2</name>
    <name evidence="5" type="ORF">Mrose_01244</name>
</gene>
<evidence type="ECO:0000259" key="4">
    <source>
        <dbReference type="PROSITE" id="PS50893"/>
    </source>
</evidence>
<dbReference type="PANTHER" id="PTHR42788">
    <property type="entry name" value="TAURINE IMPORT ATP-BINDING PROTEIN-RELATED"/>
    <property type="match status" value="1"/>
</dbReference>
<keyword evidence="6" id="KW-1185">Reference proteome</keyword>
<dbReference type="GO" id="GO:0016887">
    <property type="term" value="F:ATP hydrolysis activity"/>
    <property type="evidence" value="ECO:0007669"/>
    <property type="project" value="InterPro"/>
</dbReference>
<dbReference type="PROSITE" id="PS50893">
    <property type="entry name" value="ABC_TRANSPORTER_2"/>
    <property type="match status" value="1"/>
</dbReference>
<dbReference type="EC" id="3.6.3.-" evidence="5"/>
<keyword evidence="2" id="KW-0547">Nucleotide-binding</keyword>
<dbReference type="Gene3D" id="3.40.50.300">
    <property type="entry name" value="P-loop containing nucleotide triphosphate hydrolases"/>
    <property type="match status" value="1"/>
</dbReference>
<dbReference type="RefSeq" id="WP_119276566.1">
    <property type="nucleotide sequence ID" value="NZ_QWLA01000018.1"/>
</dbReference>
<dbReference type="SMART" id="SM00382">
    <property type="entry name" value="AAA"/>
    <property type="match status" value="1"/>
</dbReference>
<protein>
    <submittedName>
        <fullName evidence="5">Bicarbonate transport ATP-binding protein CmpD</fullName>
        <ecNumber evidence="5">3.6.3.-</ecNumber>
    </submittedName>
</protein>
<dbReference type="GO" id="GO:0005524">
    <property type="term" value="F:ATP binding"/>
    <property type="evidence" value="ECO:0007669"/>
    <property type="project" value="UniProtKB-KW"/>
</dbReference>
<dbReference type="EMBL" id="QWLA01000018">
    <property type="protein sequence ID" value="RIH87535.1"/>
    <property type="molecule type" value="Genomic_DNA"/>
</dbReference>
<dbReference type="CDD" id="cd03293">
    <property type="entry name" value="ABC_NrtD_SsuB_transporters"/>
    <property type="match status" value="1"/>
</dbReference>
<evidence type="ECO:0000313" key="5">
    <source>
        <dbReference type="EMBL" id="RIH87535.1"/>
    </source>
</evidence>
<name>A0A399EV74_9DEIN</name>